<dbReference type="OrthoDB" id="9794564at2"/>
<dbReference type="NCBIfam" id="NF007495">
    <property type="entry name" value="PRK10089.1-4"/>
    <property type="match status" value="1"/>
</dbReference>
<evidence type="ECO:0000259" key="4">
    <source>
        <dbReference type="PROSITE" id="PS50886"/>
    </source>
</evidence>
<dbReference type="PANTHER" id="PTHR11586">
    <property type="entry name" value="TRNA-AMINOACYLATION COFACTOR ARC1 FAMILY MEMBER"/>
    <property type="match status" value="1"/>
</dbReference>
<protein>
    <submittedName>
        <fullName evidence="5">tRNA-binding protein</fullName>
    </submittedName>
</protein>
<dbReference type="PROSITE" id="PS50886">
    <property type="entry name" value="TRBD"/>
    <property type="match status" value="1"/>
</dbReference>
<dbReference type="CDD" id="cd02798">
    <property type="entry name" value="tRNA_bind_CsaA"/>
    <property type="match status" value="1"/>
</dbReference>
<dbReference type="InterPro" id="IPR008231">
    <property type="entry name" value="CsaA"/>
</dbReference>
<dbReference type="InterPro" id="IPR012340">
    <property type="entry name" value="NA-bd_OB-fold"/>
</dbReference>
<proteinExistence type="predicted"/>
<keyword evidence="2 3" id="KW-0694">RNA-binding</keyword>
<dbReference type="PANTHER" id="PTHR11586:SF37">
    <property type="entry name" value="TRNA-BINDING DOMAIN-CONTAINING PROTEIN"/>
    <property type="match status" value="1"/>
</dbReference>
<name>A0A4Y3TTP0_9PROT</name>
<dbReference type="InterPro" id="IPR051270">
    <property type="entry name" value="Tyrosine-tRNA_ligase_regulator"/>
</dbReference>
<evidence type="ECO:0000256" key="3">
    <source>
        <dbReference type="PROSITE-ProRule" id="PRU00209"/>
    </source>
</evidence>
<dbReference type="Pfam" id="PF01588">
    <property type="entry name" value="tRNA_bind"/>
    <property type="match status" value="1"/>
</dbReference>
<accession>A0A4Y3TTP0</accession>
<dbReference type="RefSeq" id="WP_141375036.1">
    <property type="nucleotide sequence ID" value="NZ_BAPL01000015.1"/>
</dbReference>
<reference evidence="5 6" key="1">
    <citation type="submission" date="2019-06" db="EMBL/GenBank/DDBJ databases">
        <title>Whole genome shotgun sequence of Acetobacter peroxydans NBRC 13755.</title>
        <authorList>
            <person name="Hosoyama A."/>
            <person name="Uohara A."/>
            <person name="Ohji S."/>
            <person name="Ichikawa N."/>
        </authorList>
    </citation>
    <scope>NUCLEOTIDE SEQUENCE [LARGE SCALE GENOMIC DNA]</scope>
    <source>
        <strain evidence="5 6">NBRC 13755</strain>
    </source>
</reference>
<dbReference type="FunFam" id="2.40.50.140:FF:000165">
    <property type="entry name" value="Chaperone CsaA"/>
    <property type="match status" value="1"/>
</dbReference>
<organism evidence="5 6">
    <name type="scientific">Acetobacter peroxydans</name>
    <dbReference type="NCBI Taxonomy" id="104098"/>
    <lineage>
        <taxon>Bacteria</taxon>
        <taxon>Pseudomonadati</taxon>
        <taxon>Pseudomonadota</taxon>
        <taxon>Alphaproteobacteria</taxon>
        <taxon>Acetobacterales</taxon>
        <taxon>Acetobacteraceae</taxon>
        <taxon>Acetobacter</taxon>
    </lineage>
</organism>
<gene>
    <name evidence="5" type="ORF">APE01nite_09110</name>
</gene>
<evidence type="ECO:0000256" key="1">
    <source>
        <dbReference type="ARBA" id="ARBA00022555"/>
    </source>
</evidence>
<dbReference type="NCBIfam" id="TIGR02222">
    <property type="entry name" value="chap_CsaA"/>
    <property type="match status" value="1"/>
</dbReference>
<dbReference type="NCBIfam" id="NF007494">
    <property type="entry name" value="PRK10089.1-3"/>
    <property type="match status" value="1"/>
</dbReference>
<feature type="domain" description="TRNA-binding" evidence="4">
    <location>
        <begin position="8"/>
        <end position="112"/>
    </location>
</feature>
<evidence type="ECO:0000256" key="2">
    <source>
        <dbReference type="ARBA" id="ARBA00022884"/>
    </source>
</evidence>
<dbReference type="InterPro" id="IPR002547">
    <property type="entry name" value="tRNA-bd_dom"/>
</dbReference>
<keyword evidence="1 3" id="KW-0820">tRNA-binding</keyword>
<dbReference type="EMBL" id="BJMV01000003">
    <property type="protein sequence ID" value="GEB85114.1"/>
    <property type="molecule type" value="Genomic_DNA"/>
</dbReference>
<comment type="caution">
    <text evidence="5">The sequence shown here is derived from an EMBL/GenBank/DDBJ whole genome shotgun (WGS) entry which is preliminary data.</text>
</comment>
<evidence type="ECO:0000313" key="6">
    <source>
        <dbReference type="Proteomes" id="UP000317730"/>
    </source>
</evidence>
<dbReference type="AlphaFoldDB" id="A0A4Y3TTP0"/>
<dbReference type="GO" id="GO:0000049">
    <property type="term" value="F:tRNA binding"/>
    <property type="evidence" value="ECO:0007669"/>
    <property type="project" value="UniProtKB-UniRule"/>
</dbReference>
<dbReference type="Gene3D" id="2.40.50.140">
    <property type="entry name" value="Nucleic acid-binding proteins"/>
    <property type="match status" value="1"/>
</dbReference>
<evidence type="ECO:0000313" key="5">
    <source>
        <dbReference type="EMBL" id="GEB85114.1"/>
    </source>
</evidence>
<dbReference type="SUPFAM" id="SSF50249">
    <property type="entry name" value="Nucleic acid-binding proteins"/>
    <property type="match status" value="1"/>
</dbReference>
<sequence>MSVISFDDFTKVDIRVGTIIGVQPFPEARKPAWKLTIDLGAEIGTKRSSAQITDLYGIDDLMGRQVACVVNLGPRQIGPFISEVLTLGFPDKDKNVVLVAPERAVPNGSRLF</sequence>
<dbReference type="Proteomes" id="UP000317730">
    <property type="component" value="Unassembled WGS sequence"/>
</dbReference>
<keyword evidence="6" id="KW-1185">Reference proteome</keyword>